<evidence type="ECO:0000256" key="6">
    <source>
        <dbReference type="SAM" id="MobiDB-lite"/>
    </source>
</evidence>
<comment type="subcellular location">
    <subcellularLocation>
        <location evidence="1">Cell projection</location>
        <location evidence="1">Cilium</location>
    </subcellularLocation>
    <subcellularLocation>
        <location evidence="2">Cytoplasm</location>
    </subcellularLocation>
</comment>
<feature type="region of interest" description="Disordered" evidence="6">
    <location>
        <begin position="72"/>
        <end position="102"/>
    </location>
</feature>
<proteinExistence type="predicted"/>
<keyword evidence="4" id="KW-0969">Cilium</keyword>
<keyword evidence="7" id="KW-0812">Transmembrane</keyword>
<feature type="compositionally biased region" description="Low complexity" evidence="6">
    <location>
        <begin position="88"/>
        <end position="102"/>
    </location>
</feature>
<dbReference type="GO" id="GO:0005929">
    <property type="term" value="C:cilium"/>
    <property type="evidence" value="ECO:0007669"/>
    <property type="project" value="UniProtKB-SubCell"/>
</dbReference>
<dbReference type="PANTHER" id="PTHR41775:SF1">
    <property type="entry name" value="PEPTIDASE M6-LIKE DOMAIN-CONTAINING PROTEIN"/>
    <property type="match status" value="1"/>
</dbReference>
<feature type="transmembrane region" description="Helical" evidence="7">
    <location>
        <begin position="336"/>
        <end position="353"/>
    </location>
</feature>
<keyword evidence="7" id="KW-1133">Transmembrane helix</keyword>
<sequence>LLPGSPSTGGEYFLVENRYRASGTFDEGLPGEGLAIWHIDESSPDNNNECSPPADCSKTHYKVSLVQADGNWDLEKGNNSGDGGDLYPGSTNNTSFTGTSTPSSRLYSGLSNIADVTSISPPQPTMAATLSVHPNISVDPMAIDFGNVELSDNPVPRSVTVTNSGQLDLVTGMISLEGTGVQNFVIQQDDCSNLTLTPGENCKVELVFSVTSYGLKNATLSIPSNDPDTPDAGVALKGLAENLGDNWDCFIATAAYGSYLDPHVKVLRKFRDRWLIPDIRFRIFDLGIDIPNVIGRKFVRLYYRYSPPVAYYIREHEGLRAVTRWALTPLVYGIKYPGAAIAVGLILASLVIMRKIHRAAAK</sequence>
<evidence type="ECO:0000256" key="2">
    <source>
        <dbReference type="ARBA" id="ARBA00004496"/>
    </source>
</evidence>
<dbReference type="NCBIfam" id="NF012200">
    <property type="entry name" value="choice_anch_D"/>
    <property type="match status" value="1"/>
</dbReference>
<feature type="non-terminal residue" evidence="9">
    <location>
        <position position="1"/>
    </location>
</feature>
<evidence type="ECO:0000256" key="4">
    <source>
        <dbReference type="ARBA" id="ARBA00023069"/>
    </source>
</evidence>
<feature type="domain" description="HYDIN/VesB/CFA65-like Ig-like" evidence="8">
    <location>
        <begin position="134"/>
        <end position="238"/>
    </location>
</feature>
<dbReference type="AlphaFoldDB" id="A0A3B1DZU6"/>
<dbReference type="GO" id="GO:0005737">
    <property type="term" value="C:cytoplasm"/>
    <property type="evidence" value="ECO:0007669"/>
    <property type="project" value="UniProtKB-SubCell"/>
</dbReference>
<dbReference type="NCBIfam" id="NF041770">
    <property type="entry name" value="CFI_box_CTERM"/>
    <property type="match status" value="2"/>
</dbReference>
<protein>
    <recommendedName>
        <fullName evidence="8">HYDIN/VesB/CFA65-like Ig-like domain-containing protein</fullName>
    </recommendedName>
</protein>
<dbReference type="Pfam" id="PF22544">
    <property type="entry name" value="HYDIN_VesB_CFA65-like_Ig"/>
    <property type="match status" value="1"/>
</dbReference>
<dbReference type="EMBL" id="UOGI01000374">
    <property type="protein sequence ID" value="VAX34687.1"/>
    <property type="molecule type" value="Genomic_DNA"/>
</dbReference>
<dbReference type="PANTHER" id="PTHR41775">
    <property type="entry name" value="SECRETED PROTEIN-RELATED"/>
    <property type="match status" value="1"/>
</dbReference>
<evidence type="ECO:0000259" key="8">
    <source>
        <dbReference type="Pfam" id="PF22544"/>
    </source>
</evidence>
<keyword evidence="3" id="KW-0963">Cytoplasm</keyword>
<dbReference type="InterPro" id="IPR013783">
    <property type="entry name" value="Ig-like_fold"/>
</dbReference>
<dbReference type="InterPro" id="IPR049886">
    <property type="entry name" value="CFI_box_CTERM_dom"/>
</dbReference>
<keyword evidence="7" id="KW-0472">Membrane</keyword>
<evidence type="ECO:0000313" key="9">
    <source>
        <dbReference type="EMBL" id="VAX34687.1"/>
    </source>
</evidence>
<evidence type="ECO:0000256" key="3">
    <source>
        <dbReference type="ARBA" id="ARBA00022490"/>
    </source>
</evidence>
<organism evidence="9">
    <name type="scientific">hydrothermal vent metagenome</name>
    <dbReference type="NCBI Taxonomy" id="652676"/>
    <lineage>
        <taxon>unclassified sequences</taxon>
        <taxon>metagenomes</taxon>
        <taxon>ecological metagenomes</taxon>
    </lineage>
</organism>
<evidence type="ECO:0000256" key="5">
    <source>
        <dbReference type="ARBA" id="ARBA00023273"/>
    </source>
</evidence>
<reference evidence="9" key="1">
    <citation type="submission" date="2018-06" db="EMBL/GenBank/DDBJ databases">
        <authorList>
            <person name="Zhirakovskaya E."/>
        </authorList>
    </citation>
    <scope>NUCLEOTIDE SEQUENCE</scope>
</reference>
<dbReference type="InterPro" id="IPR053879">
    <property type="entry name" value="HYDIN_VesB_CFA65-like_Ig"/>
</dbReference>
<evidence type="ECO:0000256" key="7">
    <source>
        <dbReference type="SAM" id="Phobius"/>
    </source>
</evidence>
<name>A0A3B1DZU6_9ZZZZ</name>
<keyword evidence="5" id="KW-0966">Cell projection</keyword>
<evidence type="ECO:0000256" key="1">
    <source>
        <dbReference type="ARBA" id="ARBA00004138"/>
    </source>
</evidence>
<gene>
    <name evidence="9" type="ORF">MNBD_NITROSPIRAE03-95</name>
</gene>
<dbReference type="Gene3D" id="2.60.40.10">
    <property type="entry name" value="Immunoglobulins"/>
    <property type="match status" value="1"/>
</dbReference>
<accession>A0A3B1DZU6</accession>